<dbReference type="EMBL" id="MN448296">
    <property type="protein sequence ID" value="QFG74996.1"/>
    <property type="molecule type" value="Genomic_DNA"/>
</dbReference>
<organism evidence="1">
    <name type="scientific">Megaviridae environmental sample</name>
    <dbReference type="NCBI Taxonomy" id="1737588"/>
    <lineage>
        <taxon>Viruses</taxon>
        <taxon>Varidnaviria</taxon>
        <taxon>Bamfordvirae</taxon>
        <taxon>Nucleocytoviricota</taxon>
        <taxon>Megaviricetes</taxon>
        <taxon>Imitervirales</taxon>
        <taxon>Mimiviridae</taxon>
        <taxon>environmental samples</taxon>
    </lineage>
</organism>
<proteinExistence type="predicted"/>
<reference evidence="1" key="1">
    <citation type="journal article" date="2019" name="Philos. Trans. R. Soc. Lond., B, Biol. Sci.">
        <title>Targeted metagenomic recovery of four divergent viruses reveals shared and distinctive characteristics of giant viruses of marine eukaryotes.</title>
        <authorList>
            <person name="Needham D.M."/>
            <person name="Poirier C."/>
            <person name="Hehenberger E."/>
            <person name="Jimenez V."/>
            <person name="Swalwell J.E."/>
            <person name="Santoro A.E."/>
            <person name="Worden A.Z."/>
        </authorList>
    </citation>
    <scope>NUCLEOTIDE SEQUENCE</scope>
    <source>
        <strain evidence="1">OPacV-421</strain>
    </source>
</reference>
<name>A0A5J6VL70_9VIRU</name>
<protein>
    <submittedName>
        <fullName evidence="1">Uncharacterized protein</fullName>
    </submittedName>
</protein>
<accession>A0A5J6VL70</accession>
<evidence type="ECO:0000313" key="1">
    <source>
        <dbReference type="EMBL" id="QFG74996.1"/>
    </source>
</evidence>
<sequence length="92" mass="10708">MDKLLMKKGMTTDLINEIYAFLIYKNEFNEVVQQLSGSHEDPMLSNTLYKKIPHTNQYIKSIIWWPPVKNGAGSIGYIILEEYSPYHGSWLL</sequence>